<feature type="compositionally biased region" description="Low complexity" evidence="1">
    <location>
        <begin position="299"/>
        <end position="312"/>
    </location>
</feature>
<evidence type="ECO:0000313" key="2">
    <source>
        <dbReference type="EMBL" id="MPC32357.1"/>
    </source>
</evidence>
<protein>
    <submittedName>
        <fullName evidence="2">Uncharacterized protein</fullName>
    </submittedName>
</protein>
<dbReference type="EMBL" id="VSRR010002611">
    <property type="protein sequence ID" value="MPC32357.1"/>
    <property type="molecule type" value="Genomic_DNA"/>
</dbReference>
<dbReference type="Proteomes" id="UP000324222">
    <property type="component" value="Unassembled WGS sequence"/>
</dbReference>
<reference evidence="2 3" key="1">
    <citation type="submission" date="2019-05" db="EMBL/GenBank/DDBJ databases">
        <title>Another draft genome of Portunus trituberculatus and its Hox gene families provides insights of decapod evolution.</title>
        <authorList>
            <person name="Jeong J.-H."/>
            <person name="Song I."/>
            <person name="Kim S."/>
            <person name="Choi T."/>
            <person name="Kim D."/>
            <person name="Ryu S."/>
            <person name="Kim W."/>
        </authorList>
    </citation>
    <scope>NUCLEOTIDE SEQUENCE [LARGE SCALE GENOMIC DNA]</scope>
    <source>
        <tissue evidence="2">Muscle</tissue>
    </source>
</reference>
<proteinExistence type="predicted"/>
<evidence type="ECO:0000313" key="3">
    <source>
        <dbReference type="Proteomes" id="UP000324222"/>
    </source>
</evidence>
<feature type="compositionally biased region" description="Polar residues" evidence="1">
    <location>
        <begin position="313"/>
        <end position="322"/>
    </location>
</feature>
<feature type="region of interest" description="Disordered" evidence="1">
    <location>
        <begin position="292"/>
        <end position="322"/>
    </location>
</feature>
<organism evidence="2 3">
    <name type="scientific">Portunus trituberculatus</name>
    <name type="common">Swimming crab</name>
    <name type="synonym">Neptunus trituberculatus</name>
    <dbReference type="NCBI Taxonomy" id="210409"/>
    <lineage>
        <taxon>Eukaryota</taxon>
        <taxon>Metazoa</taxon>
        <taxon>Ecdysozoa</taxon>
        <taxon>Arthropoda</taxon>
        <taxon>Crustacea</taxon>
        <taxon>Multicrustacea</taxon>
        <taxon>Malacostraca</taxon>
        <taxon>Eumalacostraca</taxon>
        <taxon>Eucarida</taxon>
        <taxon>Decapoda</taxon>
        <taxon>Pleocyemata</taxon>
        <taxon>Brachyura</taxon>
        <taxon>Eubrachyura</taxon>
        <taxon>Portunoidea</taxon>
        <taxon>Portunidae</taxon>
        <taxon>Portuninae</taxon>
        <taxon>Portunus</taxon>
    </lineage>
</organism>
<sequence>MKSRDTERFTGIAICPALLASPTNSGSSTHHSAGTPPTPSITAAMDGATSKPKATRSRAYPSLVVVAEITSSGDSFRSDLLHLRPCPGGFLVPRVVGTSDCHIIKMMWDTVTWVGLSMMKREVSCLVTVTEREVCLSEMSEAGDLLEVCRVEFKCPISDCTFQPWAPRLVYVCHRGAGTIDLDFEVGIKPTRHIFHDIIGKSNSDTLAERGTHPVGWRPKASRLTCVSLTPMRNEVLVGDDRGAIFTFATTRGKFTRHRQLTFPFPLSSLAVASGRGPFLFVAGVAATLHTPPARTVDSPSSESSTSAWPSTKRSPQSPTQVMTFPARQATTAIPSAGILRVDLSLATPPVFQRIGGGQVARVAWYRHSRYPLLTTADTGLWMTHHQVTENLEENPAKDFAVKPLDAAGGRVAWGSGGWLAYITEQEAVLEREPAILTRHED</sequence>
<evidence type="ECO:0000256" key="1">
    <source>
        <dbReference type="SAM" id="MobiDB-lite"/>
    </source>
</evidence>
<accession>A0A5B7EGB6</accession>
<comment type="caution">
    <text evidence="2">The sequence shown here is derived from an EMBL/GenBank/DDBJ whole genome shotgun (WGS) entry which is preliminary data.</text>
</comment>
<feature type="compositionally biased region" description="Polar residues" evidence="1">
    <location>
        <begin position="22"/>
        <end position="32"/>
    </location>
</feature>
<gene>
    <name evidence="2" type="ORF">E2C01_025666</name>
</gene>
<name>A0A5B7EGB6_PORTR</name>
<feature type="region of interest" description="Disordered" evidence="1">
    <location>
        <begin position="22"/>
        <end position="54"/>
    </location>
</feature>
<dbReference type="AlphaFoldDB" id="A0A5B7EGB6"/>
<keyword evidence="3" id="KW-1185">Reference proteome</keyword>